<protein>
    <submittedName>
        <fullName evidence="1">Uncharacterized protein</fullName>
    </submittedName>
</protein>
<proteinExistence type="predicted"/>
<name>A0A164YAL3_9CRUS</name>
<organism evidence="1 2">
    <name type="scientific">Daphnia magna</name>
    <dbReference type="NCBI Taxonomy" id="35525"/>
    <lineage>
        <taxon>Eukaryota</taxon>
        <taxon>Metazoa</taxon>
        <taxon>Ecdysozoa</taxon>
        <taxon>Arthropoda</taxon>
        <taxon>Crustacea</taxon>
        <taxon>Branchiopoda</taxon>
        <taxon>Diplostraca</taxon>
        <taxon>Cladocera</taxon>
        <taxon>Anomopoda</taxon>
        <taxon>Daphniidae</taxon>
        <taxon>Daphnia</taxon>
    </lineage>
</organism>
<gene>
    <name evidence="1" type="ORF">APZ42_019635</name>
</gene>
<evidence type="ECO:0000313" key="1">
    <source>
        <dbReference type="EMBL" id="KZS15055.1"/>
    </source>
</evidence>
<reference evidence="1 2" key="1">
    <citation type="submission" date="2016-03" db="EMBL/GenBank/DDBJ databases">
        <title>EvidentialGene: Evidence-directed Construction of Genes on Genomes.</title>
        <authorList>
            <person name="Gilbert D.G."/>
            <person name="Choi J.-H."/>
            <person name="Mockaitis K."/>
            <person name="Colbourne J."/>
            <person name="Pfrender M."/>
        </authorList>
    </citation>
    <scope>NUCLEOTIDE SEQUENCE [LARGE SCALE GENOMIC DNA]</scope>
    <source>
        <strain evidence="1 2">Xinb3</strain>
        <tissue evidence="1">Complete organism</tissue>
    </source>
</reference>
<dbReference type="AlphaFoldDB" id="A0A164YAL3"/>
<dbReference type="EMBL" id="LRGB01000930">
    <property type="protein sequence ID" value="KZS15055.1"/>
    <property type="molecule type" value="Genomic_DNA"/>
</dbReference>
<keyword evidence="2" id="KW-1185">Reference proteome</keyword>
<evidence type="ECO:0000313" key="2">
    <source>
        <dbReference type="Proteomes" id="UP000076858"/>
    </source>
</evidence>
<sequence length="37" mass="4403">MCVCVCVALPCLYDFRPVMHRRRRSRKPTPFISDHLV</sequence>
<comment type="caution">
    <text evidence="1">The sequence shown here is derived from an EMBL/GenBank/DDBJ whole genome shotgun (WGS) entry which is preliminary data.</text>
</comment>
<dbReference type="Proteomes" id="UP000076858">
    <property type="component" value="Unassembled WGS sequence"/>
</dbReference>
<accession>A0A164YAL3</accession>